<keyword evidence="2" id="KW-1185">Reference proteome</keyword>
<name>A0ACA9L5F5_9GLOM</name>
<organism evidence="1 2">
    <name type="scientific">Cetraspora pellucida</name>
    <dbReference type="NCBI Taxonomy" id="1433469"/>
    <lineage>
        <taxon>Eukaryota</taxon>
        <taxon>Fungi</taxon>
        <taxon>Fungi incertae sedis</taxon>
        <taxon>Mucoromycota</taxon>
        <taxon>Glomeromycotina</taxon>
        <taxon>Glomeromycetes</taxon>
        <taxon>Diversisporales</taxon>
        <taxon>Gigasporaceae</taxon>
        <taxon>Cetraspora</taxon>
    </lineage>
</organism>
<dbReference type="EMBL" id="CAJVPW010002424">
    <property type="protein sequence ID" value="CAG8506159.1"/>
    <property type="molecule type" value="Genomic_DNA"/>
</dbReference>
<gene>
    <name evidence="1" type="ORF">SPELUC_LOCUS3251</name>
</gene>
<accession>A0ACA9L5F5</accession>
<dbReference type="Proteomes" id="UP000789366">
    <property type="component" value="Unassembled WGS sequence"/>
</dbReference>
<evidence type="ECO:0000313" key="1">
    <source>
        <dbReference type="EMBL" id="CAG8506159.1"/>
    </source>
</evidence>
<comment type="caution">
    <text evidence="1">The sequence shown here is derived from an EMBL/GenBank/DDBJ whole genome shotgun (WGS) entry which is preliminary data.</text>
</comment>
<proteinExistence type="predicted"/>
<sequence>MDIFQLAQNKDKKYIHAFLKKCLERTNLEKEKTLDELSKCLRDSPSDYLPILGSIVSCLHSRNSLHINLVSSFINIIFVQNLQYLSDFPSFGVLLSRCVELLWKTDNTHLARLTTKRLFSAIIDVNCVMELLISESPSNRCLKRILFVHKMIDKIEREELFKAMEKIKALIDKCSEHDCSFSIETLRDHKCTEQQMKDSFRDLIESLPCHKCHKNALISFCPDKYSSPPDEENTDIESSKRLFRLPFEFDDNDKLGSWDVLLSENAIKDIQKLGPDMINAVMNKLRQISFGKWDKHGFRCVKDHIIPVYVAEVSNNVISLKILWQVDYGFSIRVYEFTQLVKVWAVAEKIDEILENLALAHESYTKEHSNKCTHKLISQDGRNLPIIFGGEETTKSSEDGLRDPQFDDEKLIEIHEMLVTNKFTPISKKFFQSFANGGSDFTFQLSKTEYEFINYPTSAIIIGRSGTGKTTSIVFRLIASYLTNKKRQLFITVSGNLRRSIKQYFNRLQESVMLADAGNRTTIKNEYTEQFLDENKIPDSFRLLEDEHFPLFITYDKFSKMLLGTYEVDVQKLIKRQKSDTDDEEETYFSFNSFDTFNPHFVDYRMFTIKYWPRLGDFYTQKLDCELVYSEFSVIRGTDPEIDYLSREEYRTISIKRYPSFCHDRDKIYDLFLRYDEMKSQNDDYDSADRTMAIFRYAQKHAFGGPQINEVYIDECQDNQIVDISLMLKLFDNANGIFLAGDIAQCIARGSSFRFQSVRSLMYTWELSRFERSLTNYKRHGTISPKQFELNINYRSHNQILQLASSVIDLIWHFFPDSIDKLSCERSEIGGPKPVVFCEVQAKDLFDNFSTDKQGEHVTNRIEFGAKQIIIVRDDEVKHQVEELIKDSGMVETVFNCKGMEFNDVILYNFFTNSPACGKWRVIHSALDKNKVGVPTFSHNKHCILCTELKQLYVAVTRGRRSIWIFDENAKYSEPIRTYWEQKGLIRISNDAKEITLFAKESSPEEWDEKGNEFLDKKNFRQKSGNEKLRNLANAYHLQQIARDSMNYSDNTIEKKKFTCAAQAFKTCAEPFLEASCYEEGEMYEEAISIYIGLEEYEHAARCYHKNNNLEKAGECLEKANKYTEAVLAYKNGKFYKKVIDLIERKKQEINNDKFDQVIRFVYFHYRLEKNEKMCKRILSVIETQDKRDELIIAYAQEVEIKEAKELRSCGKFEEAANMFIKTIKSYDNYAESLQCLLYLCRINALNVIRETVDSSVFEKLNKLYKKIDNIINEAKLKKDSSKKPRQWDSLIEEFQLYKAYLNNNLDQVYEYIKSRRDITIEFCAIIIWLKIPQQNIYTNYHYRLECLLRLYEISIPFMVLYDNVGTNHKDFENIFAVNAENVVNNLDKQLARILGKMNLKVGKVVEGIHEHFEKIFAISTMNNNPNNRKISHDNPLVHIIDECSLGKGKLIDNYWQVYKKNVIYHAILKTLSLYIQRLILKIHIDGQEFPDIAFEICRECALPNKQSKCQNPNEKRHHIKPTQLTIYKRLRLASLQYSAIHQLDAIRREFKVFENIMVLGNFFSEFEKFKSLQYFWENKLINKLIRNHYRYRTDLVISEIRDIIYDEFKIINSKIYDKFKYNNINDFATILKYLFVFIQLQSDKLIEFCDTVSEIKCNNEPIGNSKTIGNSEVTEDSEPIGNSEAIEHSEVTEDSEVVENSKMIGNSEAIENSGAIKDSEAIENFEATEDSESIENSEAIEHSEATEDSEVIEDSEVTEDSEAIEDSKAIGKKLSSFILSIYSKDTTHITFNGILEFIGYIVGNNKSVRLDSFEAFGDLTSLIELTTTLIFAIQSKNFDFCLPQSYLFNYLNPFKINLLSIQCDENASSIEDNLKKILNHVKNFFELLISTKSFHTIIILRLIQHLVLIGLNESKLMKDILDIFKYLLKNLYSFNFKKYIQESNIEKLVSILNNDLKIECDSLVIVQYMQGTSKFSNLERIVETIIYKDDKFYSQLRQSCKFI</sequence>
<protein>
    <submittedName>
        <fullName evidence="1">5597_t:CDS:1</fullName>
    </submittedName>
</protein>
<reference evidence="1" key="1">
    <citation type="submission" date="2021-06" db="EMBL/GenBank/DDBJ databases">
        <authorList>
            <person name="Kallberg Y."/>
            <person name="Tangrot J."/>
            <person name="Rosling A."/>
        </authorList>
    </citation>
    <scope>NUCLEOTIDE SEQUENCE</scope>
    <source>
        <strain evidence="1">28 12/20/2015</strain>
    </source>
</reference>
<evidence type="ECO:0000313" key="2">
    <source>
        <dbReference type="Proteomes" id="UP000789366"/>
    </source>
</evidence>